<name>A0A9X7GU57_BACCE</name>
<gene>
    <name evidence="1" type="ORF">COC69_23600</name>
</gene>
<dbReference type="EMBL" id="NULI01000138">
    <property type="protein sequence ID" value="PGS74218.1"/>
    <property type="molecule type" value="Genomic_DNA"/>
</dbReference>
<organism evidence="1 2">
    <name type="scientific">Bacillus cereus</name>
    <dbReference type="NCBI Taxonomy" id="1396"/>
    <lineage>
        <taxon>Bacteria</taxon>
        <taxon>Bacillati</taxon>
        <taxon>Bacillota</taxon>
        <taxon>Bacilli</taxon>
        <taxon>Bacillales</taxon>
        <taxon>Bacillaceae</taxon>
        <taxon>Bacillus</taxon>
        <taxon>Bacillus cereus group</taxon>
    </lineage>
</organism>
<dbReference type="Proteomes" id="UP000224203">
    <property type="component" value="Unassembled WGS sequence"/>
</dbReference>
<accession>A0A9X7GU57</accession>
<comment type="caution">
    <text evidence="1">The sequence shown here is derived from an EMBL/GenBank/DDBJ whole genome shotgun (WGS) entry which is preliminary data.</text>
</comment>
<proteinExistence type="predicted"/>
<protein>
    <submittedName>
        <fullName evidence="1">Uncharacterized protein</fullName>
    </submittedName>
</protein>
<evidence type="ECO:0000313" key="1">
    <source>
        <dbReference type="EMBL" id="PGS74218.1"/>
    </source>
</evidence>
<reference evidence="1 2" key="1">
    <citation type="submission" date="2017-09" db="EMBL/GenBank/DDBJ databases">
        <title>Large-scale bioinformatics analysis of Bacillus genomes uncovers conserved roles of natural products in bacterial physiology.</title>
        <authorList>
            <consortium name="Agbiome Team Llc"/>
            <person name="Bleich R.M."/>
            <person name="Grubbs K.J."/>
            <person name="Santa Maria K.C."/>
            <person name="Allen S.E."/>
            <person name="Farag S."/>
            <person name="Shank E.A."/>
            <person name="Bowers A."/>
        </authorList>
    </citation>
    <scope>NUCLEOTIDE SEQUENCE [LARGE SCALE GENOMIC DNA]</scope>
    <source>
        <strain evidence="1 2">AFS041711</strain>
    </source>
</reference>
<dbReference type="AlphaFoldDB" id="A0A9X7GU57"/>
<sequence>MEISYDKEVEVKEMDILKEGHVVQHFLEDKLEGTYGINRLNLGDQLGVKYALINLNGHSLCGEGALGKLFDTIDELRVELSENGDWVLLDIDLHNFIAEELS</sequence>
<evidence type="ECO:0000313" key="2">
    <source>
        <dbReference type="Proteomes" id="UP000224203"/>
    </source>
</evidence>